<proteinExistence type="predicted"/>
<dbReference type="WBParaSite" id="SBAD_0000428701-mRNA-1">
    <property type="protein sequence ID" value="SBAD_0000428701-mRNA-1"/>
    <property type="gene ID" value="SBAD_0000428701"/>
</dbReference>
<name>A0A183IKG0_9BILA</name>
<keyword evidence="3" id="KW-1185">Reference proteome</keyword>
<dbReference type="Proteomes" id="UP000270296">
    <property type="component" value="Unassembled WGS sequence"/>
</dbReference>
<evidence type="ECO:0000313" key="2">
    <source>
        <dbReference type="EMBL" id="VDP03381.1"/>
    </source>
</evidence>
<organism evidence="4">
    <name type="scientific">Soboliphyme baturini</name>
    <dbReference type="NCBI Taxonomy" id="241478"/>
    <lineage>
        <taxon>Eukaryota</taxon>
        <taxon>Metazoa</taxon>
        <taxon>Ecdysozoa</taxon>
        <taxon>Nematoda</taxon>
        <taxon>Enoplea</taxon>
        <taxon>Dorylaimia</taxon>
        <taxon>Dioctophymatida</taxon>
        <taxon>Dioctophymatoidea</taxon>
        <taxon>Soboliphymatidae</taxon>
        <taxon>Soboliphyme</taxon>
    </lineage>
</organism>
<evidence type="ECO:0000313" key="3">
    <source>
        <dbReference type="Proteomes" id="UP000270296"/>
    </source>
</evidence>
<evidence type="ECO:0000313" key="4">
    <source>
        <dbReference type="WBParaSite" id="SBAD_0000428701-mRNA-1"/>
    </source>
</evidence>
<dbReference type="EMBL" id="UZAM01008128">
    <property type="protein sequence ID" value="VDP03381.1"/>
    <property type="molecule type" value="Genomic_DNA"/>
</dbReference>
<protein>
    <submittedName>
        <fullName evidence="2 4">Uncharacterized protein</fullName>
    </submittedName>
</protein>
<sequence>MLIALGWFLHSGLYNGLLECTGRTSPFNEKEFLTWIILKGLMLRSSSSILNVLSRTSNSSMESCYDSEYGIVSVCTRELRGEEPHELNDADRCVSVNDGNDADWLSDAPFVAADPGLTSELLGAKNASSADVAAIKDNWPSASEAAATASTYDDEQSRFTSRQPVSDRFSGPLSRFPLHYCSSSASCSVLPFVEERQETHPVLRPTCISPWSTDDDQREPLTDLI</sequence>
<keyword evidence="1" id="KW-0732">Signal</keyword>
<feature type="signal peptide" evidence="1">
    <location>
        <begin position="1"/>
        <end position="16"/>
    </location>
</feature>
<feature type="chain" id="PRO_5043140068" evidence="1">
    <location>
        <begin position="17"/>
        <end position="225"/>
    </location>
</feature>
<reference evidence="4" key="1">
    <citation type="submission" date="2016-06" db="UniProtKB">
        <authorList>
            <consortium name="WormBaseParasite"/>
        </authorList>
    </citation>
    <scope>IDENTIFICATION</scope>
</reference>
<reference evidence="2 3" key="2">
    <citation type="submission" date="2018-11" db="EMBL/GenBank/DDBJ databases">
        <authorList>
            <consortium name="Pathogen Informatics"/>
        </authorList>
    </citation>
    <scope>NUCLEOTIDE SEQUENCE [LARGE SCALE GENOMIC DNA]</scope>
</reference>
<dbReference type="AlphaFoldDB" id="A0A183IKG0"/>
<accession>A0A183IKG0</accession>
<evidence type="ECO:0000256" key="1">
    <source>
        <dbReference type="SAM" id="SignalP"/>
    </source>
</evidence>
<gene>
    <name evidence="2" type="ORF">SBAD_LOCUS4106</name>
</gene>